<protein>
    <submittedName>
        <fullName evidence="2">Uncharacterized protein</fullName>
    </submittedName>
</protein>
<reference evidence="2" key="1">
    <citation type="journal article" date="2023" name="Science">
        <title>Genome structures resolve the early diversification of teleost fishes.</title>
        <authorList>
            <person name="Parey E."/>
            <person name="Louis A."/>
            <person name="Montfort J."/>
            <person name="Bouchez O."/>
            <person name="Roques C."/>
            <person name="Iampietro C."/>
            <person name="Lluch J."/>
            <person name="Castinel A."/>
            <person name="Donnadieu C."/>
            <person name="Desvignes T."/>
            <person name="Floi Bucao C."/>
            <person name="Jouanno E."/>
            <person name="Wen M."/>
            <person name="Mejri S."/>
            <person name="Dirks R."/>
            <person name="Jansen H."/>
            <person name="Henkel C."/>
            <person name="Chen W.J."/>
            <person name="Zahm M."/>
            <person name="Cabau C."/>
            <person name="Klopp C."/>
            <person name="Thompson A.W."/>
            <person name="Robinson-Rechavi M."/>
            <person name="Braasch I."/>
            <person name="Lecointre G."/>
            <person name="Bobe J."/>
            <person name="Postlethwait J.H."/>
            <person name="Berthelot C."/>
            <person name="Roest Crollius H."/>
            <person name="Guiguen Y."/>
        </authorList>
    </citation>
    <scope>NUCLEOTIDE SEQUENCE</scope>
    <source>
        <strain evidence="2">WJC10195</strain>
    </source>
</reference>
<name>A0A9Q1EDB5_SYNKA</name>
<gene>
    <name evidence="2" type="ORF">SKAU_G00379360</name>
</gene>
<feature type="compositionally biased region" description="Low complexity" evidence="1">
    <location>
        <begin position="56"/>
        <end position="65"/>
    </location>
</feature>
<evidence type="ECO:0000256" key="1">
    <source>
        <dbReference type="SAM" id="MobiDB-lite"/>
    </source>
</evidence>
<feature type="region of interest" description="Disordered" evidence="1">
    <location>
        <begin position="45"/>
        <end position="106"/>
    </location>
</feature>
<proteinExistence type="predicted"/>
<comment type="caution">
    <text evidence="2">The sequence shown here is derived from an EMBL/GenBank/DDBJ whole genome shotgun (WGS) entry which is preliminary data.</text>
</comment>
<accession>A0A9Q1EDB5</accession>
<keyword evidence="3" id="KW-1185">Reference proteome</keyword>
<dbReference type="AlphaFoldDB" id="A0A9Q1EDB5"/>
<dbReference type="EMBL" id="JAINUF010000019">
    <property type="protein sequence ID" value="KAJ8336716.1"/>
    <property type="molecule type" value="Genomic_DNA"/>
</dbReference>
<evidence type="ECO:0000313" key="2">
    <source>
        <dbReference type="EMBL" id="KAJ8336716.1"/>
    </source>
</evidence>
<organism evidence="2 3">
    <name type="scientific">Synaphobranchus kaupii</name>
    <name type="common">Kaup's arrowtooth eel</name>
    <dbReference type="NCBI Taxonomy" id="118154"/>
    <lineage>
        <taxon>Eukaryota</taxon>
        <taxon>Metazoa</taxon>
        <taxon>Chordata</taxon>
        <taxon>Craniata</taxon>
        <taxon>Vertebrata</taxon>
        <taxon>Euteleostomi</taxon>
        <taxon>Actinopterygii</taxon>
        <taxon>Neopterygii</taxon>
        <taxon>Teleostei</taxon>
        <taxon>Anguilliformes</taxon>
        <taxon>Synaphobranchidae</taxon>
        <taxon>Synaphobranchus</taxon>
    </lineage>
</organism>
<evidence type="ECO:0000313" key="3">
    <source>
        <dbReference type="Proteomes" id="UP001152622"/>
    </source>
</evidence>
<sequence length="106" mass="11498">MLRGPHKLGSDIWGSGVTHCRPHVEEVEVSSVLNTTPPFPCFHFSSSPSRNVMMPRFRGSGFASGRRQRGSQPGEKGSGKREAPLGGTPGPGCRRVRPGREEETLD</sequence>
<dbReference type="Proteomes" id="UP001152622">
    <property type="component" value="Chromosome 19"/>
</dbReference>